<dbReference type="SUPFAM" id="SSF52540">
    <property type="entry name" value="P-loop containing nucleoside triphosphate hydrolases"/>
    <property type="match status" value="1"/>
</dbReference>
<dbReference type="Pfam" id="PF00005">
    <property type="entry name" value="ABC_tran"/>
    <property type="match status" value="1"/>
</dbReference>
<dbReference type="SMART" id="SM00382">
    <property type="entry name" value="AAA"/>
    <property type="match status" value="1"/>
</dbReference>
<keyword evidence="3" id="KW-0547">Nucleotide-binding</keyword>
<protein>
    <submittedName>
        <fullName evidence="7">Urea ABC transporter ATP-binding subunit UrtE</fullName>
    </submittedName>
</protein>
<dbReference type="InterPro" id="IPR003439">
    <property type="entry name" value="ABC_transporter-like_ATP-bd"/>
</dbReference>
<reference evidence="7 8" key="1">
    <citation type="submission" date="2024-09" db="EMBL/GenBank/DDBJ databases">
        <authorList>
            <person name="Sun Q."/>
            <person name="Mori K."/>
        </authorList>
    </citation>
    <scope>NUCLEOTIDE SEQUENCE [LARGE SCALE GENOMIC DNA]</scope>
    <source>
        <strain evidence="7 8">NCAIM B.02301</strain>
    </source>
</reference>
<dbReference type="Gene3D" id="3.40.50.300">
    <property type="entry name" value="P-loop containing nucleotide triphosphate hydrolases"/>
    <property type="match status" value="1"/>
</dbReference>
<dbReference type="GO" id="GO:0005524">
    <property type="term" value="F:ATP binding"/>
    <property type="evidence" value="ECO:0007669"/>
    <property type="project" value="UniProtKB-KW"/>
</dbReference>
<evidence type="ECO:0000256" key="2">
    <source>
        <dbReference type="ARBA" id="ARBA00022448"/>
    </source>
</evidence>
<dbReference type="InterPro" id="IPR003593">
    <property type="entry name" value="AAA+_ATPase"/>
</dbReference>
<evidence type="ECO:0000256" key="3">
    <source>
        <dbReference type="ARBA" id="ARBA00022741"/>
    </source>
</evidence>
<dbReference type="NCBIfam" id="TIGR03410">
    <property type="entry name" value="urea_trans_UrtE"/>
    <property type="match status" value="1"/>
</dbReference>
<dbReference type="Proteomes" id="UP001589833">
    <property type="component" value="Unassembled WGS sequence"/>
</dbReference>
<evidence type="ECO:0000256" key="4">
    <source>
        <dbReference type="ARBA" id="ARBA00022840"/>
    </source>
</evidence>
<gene>
    <name evidence="7" type="primary">urtE</name>
    <name evidence="7" type="ORF">ACFFH4_19275</name>
</gene>
<dbReference type="CDD" id="cd03224">
    <property type="entry name" value="ABC_TM1139_LivF_branched"/>
    <property type="match status" value="1"/>
</dbReference>
<dbReference type="InterPro" id="IPR017780">
    <property type="entry name" value="ABC_transptr_urea_ATP-bd_UrtE"/>
</dbReference>
<dbReference type="RefSeq" id="WP_273842406.1">
    <property type="nucleotide sequence ID" value="NZ_JAQQWT010000005.1"/>
</dbReference>
<dbReference type="PROSITE" id="PS50893">
    <property type="entry name" value="ABC_TRANSPORTER_2"/>
    <property type="match status" value="1"/>
</dbReference>
<sequence>MLQLQQLEVAYDESTVIRDITLEVRPGQIVCLMGRNGVGKTTLIKSIMGLLKAKKGVITYGAEEMTHKTPTFRARQGISYVPQGREIFPQLTVYENIMLGLEARSNSKKSIDEKIYEYFPVLKEMKDRRGGDLSGGQQQQLAIARALVSEPECLLLDEPTEGIQPNIVQDIQNVIRDIKKQNENISILLIEQSFDFAKSVADYFYIIDKGRIVYEGEELIESEVSHYLSV</sequence>
<evidence type="ECO:0000256" key="5">
    <source>
        <dbReference type="ARBA" id="ARBA00022970"/>
    </source>
</evidence>
<dbReference type="PANTHER" id="PTHR43820:SF5">
    <property type="entry name" value="HIGH-AFFINITY BRANCHED-CHAIN AMINO ACID TRANSPORT ATP-BINDING PROTEIN"/>
    <property type="match status" value="1"/>
</dbReference>
<evidence type="ECO:0000259" key="6">
    <source>
        <dbReference type="PROSITE" id="PS50893"/>
    </source>
</evidence>
<keyword evidence="2" id="KW-0813">Transport</keyword>
<comment type="caution">
    <text evidence="7">The sequence shown here is derived from an EMBL/GenBank/DDBJ whole genome shotgun (WGS) entry which is preliminary data.</text>
</comment>
<accession>A0ABV6NJZ2</accession>
<proteinExistence type="inferred from homology"/>
<evidence type="ECO:0000313" key="7">
    <source>
        <dbReference type="EMBL" id="MFC0561091.1"/>
    </source>
</evidence>
<name>A0ABV6NJZ2_9BACI</name>
<evidence type="ECO:0000256" key="1">
    <source>
        <dbReference type="ARBA" id="ARBA00005417"/>
    </source>
</evidence>
<evidence type="ECO:0000313" key="8">
    <source>
        <dbReference type="Proteomes" id="UP001589833"/>
    </source>
</evidence>
<dbReference type="EMBL" id="JBHLTR010000054">
    <property type="protein sequence ID" value="MFC0561091.1"/>
    <property type="molecule type" value="Genomic_DNA"/>
</dbReference>
<comment type="similarity">
    <text evidence="1">Belongs to the ABC transporter superfamily.</text>
</comment>
<keyword evidence="5" id="KW-0029">Amino-acid transport</keyword>
<dbReference type="PANTHER" id="PTHR43820">
    <property type="entry name" value="HIGH-AFFINITY BRANCHED-CHAIN AMINO ACID TRANSPORT ATP-BINDING PROTEIN LIVF"/>
    <property type="match status" value="1"/>
</dbReference>
<organism evidence="7 8">
    <name type="scientific">Halalkalibacter alkalisediminis</name>
    <dbReference type="NCBI Taxonomy" id="935616"/>
    <lineage>
        <taxon>Bacteria</taxon>
        <taxon>Bacillati</taxon>
        <taxon>Bacillota</taxon>
        <taxon>Bacilli</taxon>
        <taxon>Bacillales</taxon>
        <taxon>Bacillaceae</taxon>
        <taxon>Halalkalibacter</taxon>
    </lineage>
</organism>
<keyword evidence="8" id="KW-1185">Reference proteome</keyword>
<feature type="domain" description="ABC transporter" evidence="6">
    <location>
        <begin position="2"/>
        <end position="228"/>
    </location>
</feature>
<dbReference type="InterPro" id="IPR052156">
    <property type="entry name" value="BCAA_Transport_ATP-bd_LivF"/>
</dbReference>
<keyword evidence="4 7" id="KW-0067">ATP-binding</keyword>
<dbReference type="InterPro" id="IPR027417">
    <property type="entry name" value="P-loop_NTPase"/>
</dbReference>